<dbReference type="EMBL" id="CP052909">
    <property type="protein sequence ID" value="QNJ98999.1"/>
    <property type="molecule type" value="Genomic_DNA"/>
</dbReference>
<dbReference type="KEGG" id="alti:ALE3EI_2463"/>
<name>A0A7G8PXD3_9FLAO</name>
<evidence type="ECO:0000313" key="2">
    <source>
        <dbReference type="Proteomes" id="UP000515514"/>
    </source>
</evidence>
<evidence type="ECO:0000313" key="1">
    <source>
        <dbReference type="EMBL" id="QNJ98999.1"/>
    </source>
</evidence>
<organism evidence="1 2">
    <name type="scientific">Constantimarinum furrinae</name>
    <dbReference type="NCBI Taxonomy" id="2562285"/>
    <lineage>
        <taxon>Bacteria</taxon>
        <taxon>Pseudomonadati</taxon>
        <taxon>Bacteroidota</taxon>
        <taxon>Flavobacteriia</taxon>
        <taxon>Flavobacteriales</taxon>
        <taxon>Flavobacteriaceae</taxon>
        <taxon>Altibacter/Constantimarinum group</taxon>
        <taxon>Constantimarinum</taxon>
    </lineage>
</organism>
<gene>
    <name evidence="1" type="ORF">ALE3EI_2463</name>
</gene>
<dbReference type="AlphaFoldDB" id="A0A7G8PXD3"/>
<dbReference type="Proteomes" id="UP000515514">
    <property type="component" value="Chromosome"/>
</dbReference>
<dbReference type="RefSeq" id="WP_186989126.1">
    <property type="nucleotide sequence ID" value="NZ_CP052909.1"/>
</dbReference>
<sequence length="457" mass="53707">MELKNIIYNNLIHLVFELTSNGSQFEEFYNSLETEDKRNELLGLSDEIDNELKAIKKSKLEAKVHSDFDNLIGLLNTFKNNFNEFPSKRISESIVIIYLINYLNEALDEEVNLEEEIDISAFSFVKLSKEINQRNFAFHDLVDLKNSLVLVDLGNTDLMNEYFTQNPLSKELIIQLISKIGEIDKELELSQFVLVDKDVENSANQIWSFVTLHVVKNGKLIHNPYSYQQIPTISNSRKIKQEIKYQQFDDSILILSEYNHQTDILDKYLRIYHLLENFMYKYPLSNLERKYDGRVFSIRDFQKMNDLVSNGELKSLKNLFNEIVKNDYEAGIKFSDFIFQKWNGLHPNHIDDKVKIDTLLSELRVKMTYDSVEENSIGGFFANLIYALRNALVHNRETEFHLTHETLLSHSQVQDTALQLLEKFILPIVEEIVFYLIIEQNEIVWFKNSTIQLYKEH</sequence>
<reference evidence="1 2" key="1">
    <citation type="submission" date="2020-04" db="EMBL/GenBank/DDBJ databases">
        <title>Genome sequence of Altibacter aquimarinus strain ALE3EI.</title>
        <authorList>
            <person name="Oh H.-M."/>
            <person name="Jang D."/>
        </authorList>
    </citation>
    <scope>NUCLEOTIDE SEQUENCE [LARGE SCALE GENOMIC DNA]</scope>
    <source>
        <strain evidence="1 2">ALE3EI</strain>
    </source>
</reference>
<protein>
    <submittedName>
        <fullName evidence="1">Uncharacterized protein</fullName>
    </submittedName>
</protein>
<proteinExistence type="predicted"/>
<accession>A0A7G8PXD3</accession>
<keyword evidence="2" id="KW-1185">Reference proteome</keyword>